<dbReference type="Proteomes" id="UP001363151">
    <property type="component" value="Unassembled WGS sequence"/>
</dbReference>
<accession>A0ABR1G421</accession>
<evidence type="ECO:0000259" key="5">
    <source>
        <dbReference type="Pfam" id="PF01625"/>
    </source>
</evidence>
<gene>
    <name evidence="6" type="primary">MSRA5</name>
    <name evidence="6" type="ORF">SO694_00085164</name>
</gene>
<protein>
    <recommendedName>
        <fullName evidence="2">peptide-methionine (S)-S-oxide reductase</fullName>
        <ecNumber evidence="2">1.8.4.11</ecNumber>
    </recommendedName>
    <alternativeName>
        <fullName evidence="4">Peptide-methionine (S)-S-oxide reductase</fullName>
    </alternativeName>
</protein>
<sequence length="97" mass="10176">MPEAVAAPMGDDDTNFTKCGCPDHEYCPGAPPPNGHCGWLGAQGFACGNPAGAQKFDLRDGVIWSTVGYTSGTTPAPNYDDLGDHTEALRLEFDEAS</sequence>
<reference evidence="6 7" key="1">
    <citation type="submission" date="2024-03" db="EMBL/GenBank/DDBJ databases">
        <title>Aureococcus anophagefferens CCMP1851 and Kratosvirus quantuckense: Draft genome of a second virus-susceptible host strain in the model system.</title>
        <authorList>
            <person name="Chase E."/>
            <person name="Truchon A.R."/>
            <person name="Schepens W."/>
            <person name="Wilhelm S.W."/>
        </authorList>
    </citation>
    <scope>NUCLEOTIDE SEQUENCE [LARGE SCALE GENOMIC DNA]</scope>
    <source>
        <strain evidence="6 7">CCMP1851</strain>
    </source>
</reference>
<evidence type="ECO:0000256" key="4">
    <source>
        <dbReference type="ARBA" id="ARBA00030643"/>
    </source>
</evidence>
<dbReference type="Gene3D" id="3.30.1060.10">
    <property type="entry name" value="Peptide methionine sulphoxide reductase MsrA"/>
    <property type="match status" value="1"/>
</dbReference>
<evidence type="ECO:0000256" key="2">
    <source>
        <dbReference type="ARBA" id="ARBA00012502"/>
    </source>
</evidence>
<name>A0ABR1G421_AURAN</name>
<comment type="similarity">
    <text evidence="1">Belongs to the MsrA Met sulfoxide reductase family.</text>
</comment>
<organism evidence="6 7">
    <name type="scientific">Aureococcus anophagefferens</name>
    <name type="common">Harmful bloom alga</name>
    <dbReference type="NCBI Taxonomy" id="44056"/>
    <lineage>
        <taxon>Eukaryota</taxon>
        <taxon>Sar</taxon>
        <taxon>Stramenopiles</taxon>
        <taxon>Ochrophyta</taxon>
        <taxon>Pelagophyceae</taxon>
        <taxon>Pelagomonadales</taxon>
        <taxon>Pelagomonadaceae</taxon>
        <taxon>Aureococcus</taxon>
    </lineage>
</organism>
<comment type="caution">
    <text evidence="6">The sequence shown here is derived from an EMBL/GenBank/DDBJ whole genome shotgun (WGS) entry which is preliminary data.</text>
</comment>
<dbReference type="SUPFAM" id="SSF55068">
    <property type="entry name" value="Peptide methionine sulfoxide reductase"/>
    <property type="match status" value="1"/>
</dbReference>
<keyword evidence="3" id="KW-0560">Oxidoreductase</keyword>
<dbReference type="Pfam" id="PF01625">
    <property type="entry name" value="PMSR"/>
    <property type="match status" value="1"/>
</dbReference>
<feature type="domain" description="Peptide methionine sulphoxide reductase MsrA" evidence="5">
    <location>
        <begin position="54"/>
        <end position="96"/>
    </location>
</feature>
<proteinExistence type="inferred from homology"/>
<dbReference type="InterPro" id="IPR036509">
    <property type="entry name" value="Met_Sox_Rdtase_MsrA_sf"/>
</dbReference>
<evidence type="ECO:0000313" key="6">
    <source>
        <dbReference type="EMBL" id="KAK7247951.1"/>
    </source>
</evidence>
<dbReference type="InterPro" id="IPR002569">
    <property type="entry name" value="Met_Sox_Rdtase_MsrA_dom"/>
</dbReference>
<keyword evidence="7" id="KW-1185">Reference proteome</keyword>
<evidence type="ECO:0000256" key="3">
    <source>
        <dbReference type="ARBA" id="ARBA00023002"/>
    </source>
</evidence>
<dbReference type="EMBL" id="JBBJCI010000123">
    <property type="protein sequence ID" value="KAK7247951.1"/>
    <property type="molecule type" value="Genomic_DNA"/>
</dbReference>
<dbReference type="EC" id="1.8.4.11" evidence="2"/>
<evidence type="ECO:0000256" key="1">
    <source>
        <dbReference type="ARBA" id="ARBA00005591"/>
    </source>
</evidence>
<evidence type="ECO:0000313" key="7">
    <source>
        <dbReference type="Proteomes" id="UP001363151"/>
    </source>
</evidence>